<comment type="caution">
    <text evidence="12">Was originally thought to be a dihydrodipicolinate synthase (DHDPS), catalyzing the condensation of (S)-aspartate-beta-semialdehyde [(S)-ASA] and pyruvate to dihydrodipicolinate (DHDP). However, it was shown in E.coli that the product of the enzymatic reaction is not dihydrodipicolinate but in fact (4S)-4-hydroxy-2,3,4,5-tetrahydro-(2S)-dipicolinic acid (HTPA), and that the consecutive dehydration reaction leading to DHDP is not spontaneous but catalyzed by DapB.</text>
</comment>
<comment type="subcellular location">
    <subcellularLocation>
        <location evidence="12">Cytoplasm</location>
    </subcellularLocation>
</comment>
<protein>
    <recommendedName>
        <fullName evidence="4 12">4-hydroxy-tetrahydrodipicolinate synthase</fullName>
        <shortName evidence="12">HTPA synthase</shortName>
        <ecNumber evidence="4 12">4.3.3.7</ecNumber>
    </recommendedName>
</protein>
<evidence type="ECO:0000256" key="2">
    <source>
        <dbReference type="ARBA" id="ARBA00005120"/>
    </source>
</evidence>
<feature type="active site" description="Proton donor/acceptor" evidence="12 14">
    <location>
        <position position="136"/>
    </location>
</feature>
<keyword evidence="5 12" id="KW-0963">Cytoplasm</keyword>
<accession>A0A226BZT0</accession>
<evidence type="ECO:0000256" key="5">
    <source>
        <dbReference type="ARBA" id="ARBA00022490"/>
    </source>
</evidence>
<evidence type="ECO:0000313" key="16">
    <source>
        <dbReference type="EMBL" id="OWZ84302.1"/>
    </source>
</evidence>
<organism evidence="16 17">
    <name type="scientific">Natranaerobius trueperi</name>
    <dbReference type="NCBI Taxonomy" id="759412"/>
    <lineage>
        <taxon>Bacteria</taxon>
        <taxon>Bacillati</taxon>
        <taxon>Bacillota</taxon>
        <taxon>Clostridia</taxon>
        <taxon>Natranaerobiales</taxon>
        <taxon>Natranaerobiaceae</taxon>
        <taxon>Natranaerobius</taxon>
    </lineage>
</organism>
<evidence type="ECO:0000256" key="13">
    <source>
        <dbReference type="PIRNR" id="PIRNR001365"/>
    </source>
</evidence>
<feature type="site" description="Part of a proton relay during catalysis" evidence="12">
    <location>
        <position position="47"/>
    </location>
</feature>
<dbReference type="UniPathway" id="UPA00034">
    <property type="reaction ID" value="UER00017"/>
</dbReference>
<evidence type="ECO:0000256" key="1">
    <source>
        <dbReference type="ARBA" id="ARBA00003294"/>
    </source>
</evidence>
<dbReference type="GO" id="GO:0019877">
    <property type="term" value="P:diaminopimelate biosynthetic process"/>
    <property type="evidence" value="ECO:0007669"/>
    <property type="project" value="UniProtKB-UniRule"/>
</dbReference>
<dbReference type="InterPro" id="IPR005263">
    <property type="entry name" value="DapA"/>
</dbReference>
<gene>
    <name evidence="12" type="primary">dapA</name>
    <name evidence="16" type="ORF">CDO51_04380</name>
</gene>
<dbReference type="GO" id="GO:0009089">
    <property type="term" value="P:lysine biosynthetic process via diaminopimelate"/>
    <property type="evidence" value="ECO:0007669"/>
    <property type="project" value="UniProtKB-UniRule"/>
</dbReference>
<evidence type="ECO:0000256" key="15">
    <source>
        <dbReference type="PIRSR" id="PIRSR001365-2"/>
    </source>
</evidence>
<dbReference type="EC" id="4.3.3.7" evidence="4 12"/>
<name>A0A226BZT0_9FIRM</name>
<dbReference type="InterPro" id="IPR002220">
    <property type="entry name" value="DapA-like"/>
</dbReference>
<evidence type="ECO:0000256" key="9">
    <source>
        <dbReference type="ARBA" id="ARBA00023239"/>
    </source>
</evidence>
<proteinExistence type="inferred from homology"/>
<dbReference type="NCBIfam" id="TIGR00674">
    <property type="entry name" value="dapA"/>
    <property type="match status" value="1"/>
</dbReference>
<dbReference type="PRINTS" id="PR00146">
    <property type="entry name" value="DHPICSNTHASE"/>
</dbReference>
<keyword evidence="17" id="KW-1185">Reference proteome</keyword>
<dbReference type="SMART" id="SM01130">
    <property type="entry name" value="DHDPS"/>
    <property type="match status" value="1"/>
</dbReference>
<evidence type="ECO:0000256" key="3">
    <source>
        <dbReference type="ARBA" id="ARBA00007592"/>
    </source>
</evidence>
<dbReference type="AlphaFoldDB" id="A0A226BZT0"/>
<keyword evidence="6 12" id="KW-0028">Amino-acid biosynthesis</keyword>
<comment type="caution">
    <text evidence="16">The sequence shown here is derived from an EMBL/GenBank/DDBJ whole genome shotgun (WGS) entry which is preliminary data.</text>
</comment>
<dbReference type="PANTHER" id="PTHR12128:SF66">
    <property type="entry name" value="4-HYDROXY-2-OXOGLUTARATE ALDOLASE, MITOCHONDRIAL"/>
    <property type="match status" value="1"/>
</dbReference>
<comment type="pathway">
    <text evidence="2 12">Amino-acid biosynthesis; L-lysine biosynthesis via DAP pathway; (S)-tetrahydrodipicolinate from L-aspartate: step 3/4.</text>
</comment>
<dbReference type="OrthoDB" id="9782828at2"/>
<keyword evidence="9 12" id="KW-0456">Lyase</keyword>
<comment type="similarity">
    <text evidence="3 12 13">Belongs to the DapA family.</text>
</comment>
<keyword evidence="10 12" id="KW-0704">Schiff base</keyword>
<dbReference type="EMBL" id="NIQC01000006">
    <property type="protein sequence ID" value="OWZ84302.1"/>
    <property type="molecule type" value="Genomic_DNA"/>
</dbReference>
<evidence type="ECO:0000313" key="17">
    <source>
        <dbReference type="Proteomes" id="UP000214588"/>
    </source>
</evidence>
<comment type="function">
    <text evidence="1 12">Catalyzes the condensation of (S)-aspartate-beta-semialdehyde [(S)-ASA] and pyruvate to 4-hydroxy-tetrahydrodipicolinate (HTPA).</text>
</comment>
<dbReference type="PANTHER" id="PTHR12128">
    <property type="entry name" value="DIHYDRODIPICOLINATE SYNTHASE"/>
    <property type="match status" value="1"/>
</dbReference>
<evidence type="ECO:0000256" key="4">
    <source>
        <dbReference type="ARBA" id="ARBA00012086"/>
    </source>
</evidence>
<dbReference type="Pfam" id="PF00701">
    <property type="entry name" value="DHDPS"/>
    <property type="match status" value="1"/>
</dbReference>
<keyword evidence="8 12" id="KW-0457">Lysine biosynthesis</keyword>
<evidence type="ECO:0000256" key="6">
    <source>
        <dbReference type="ARBA" id="ARBA00022605"/>
    </source>
</evidence>
<evidence type="ECO:0000256" key="7">
    <source>
        <dbReference type="ARBA" id="ARBA00022915"/>
    </source>
</evidence>
<dbReference type="GO" id="GO:0008840">
    <property type="term" value="F:4-hydroxy-tetrahydrodipicolinate synthase activity"/>
    <property type="evidence" value="ECO:0007669"/>
    <property type="project" value="UniProtKB-UniRule"/>
</dbReference>
<dbReference type="SUPFAM" id="SSF51569">
    <property type="entry name" value="Aldolase"/>
    <property type="match status" value="1"/>
</dbReference>
<feature type="active site" description="Schiff-base intermediate with substrate" evidence="12 14">
    <location>
        <position position="164"/>
    </location>
</feature>
<evidence type="ECO:0000256" key="11">
    <source>
        <dbReference type="ARBA" id="ARBA00047836"/>
    </source>
</evidence>
<dbReference type="InterPro" id="IPR013785">
    <property type="entry name" value="Aldolase_TIM"/>
</dbReference>
<evidence type="ECO:0000256" key="8">
    <source>
        <dbReference type="ARBA" id="ARBA00023154"/>
    </source>
</evidence>
<evidence type="ECO:0000256" key="10">
    <source>
        <dbReference type="ARBA" id="ARBA00023270"/>
    </source>
</evidence>
<dbReference type="InterPro" id="IPR020624">
    <property type="entry name" value="Schiff_base-form_aldolases_CS"/>
</dbReference>
<dbReference type="CDD" id="cd00950">
    <property type="entry name" value="DHDPS"/>
    <property type="match status" value="1"/>
</dbReference>
<feature type="binding site" evidence="12 15">
    <location>
        <position position="48"/>
    </location>
    <ligand>
        <name>pyruvate</name>
        <dbReference type="ChEBI" id="CHEBI:15361"/>
    </ligand>
</feature>
<reference evidence="16 17" key="1">
    <citation type="submission" date="2017-06" db="EMBL/GenBank/DDBJ databases">
        <title>Draft Genome Sequence of Natranaerobius trueperi halophilic, alkalithermophilic bacteria from soda lakes.</title>
        <authorList>
            <person name="Zhao B."/>
        </authorList>
    </citation>
    <scope>NUCLEOTIDE SEQUENCE [LARGE SCALE GENOMIC DNA]</scope>
    <source>
        <strain evidence="16 17">DSM 18760</strain>
    </source>
</reference>
<feature type="binding site" evidence="12 15">
    <location>
        <position position="206"/>
    </location>
    <ligand>
        <name>pyruvate</name>
        <dbReference type="ChEBI" id="CHEBI:15361"/>
    </ligand>
</feature>
<dbReference type="GO" id="GO:0005829">
    <property type="term" value="C:cytosol"/>
    <property type="evidence" value="ECO:0007669"/>
    <property type="project" value="TreeGrafter"/>
</dbReference>
<evidence type="ECO:0000256" key="12">
    <source>
        <dbReference type="HAMAP-Rule" id="MF_00418"/>
    </source>
</evidence>
<feature type="site" description="Part of a proton relay during catalysis" evidence="12">
    <location>
        <position position="110"/>
    </location>
</feature>
<dbReference type="RefSeq" id="WP_089023087.1">
    <property type="nucleotide sequence ID" value="NZ_NIQC01000006.1"/>
</dbReference>
<dbReference type="HAMAP" id="MF_00418">
    <property type="entry name" value="DapA"/>
    <property type="match status" value="1"/>
</dbReference>
<keyword evidence="7 12" id="KW-0220">Diaminopimelate biosynthesis</keyword>
<dbReference type="PIRSF" id="PIRSF001365">
    <property type="entry name" value="DHDPS"/>
    <property type="match status" value="1"/>
</dbReference>
<dbReference type="PROSITE" id="PS00665">
    <property type="entry name" value="DHDPS_1"/>
    <property type="match status" value="1"/>
</dbReference>
<dbReference type="Gene3D" id="3.20.20.70">
    <property type="entry name" value="Aldolase class I"/>
    <property type="match status" value="1"/>
</dbReference>
<sequence length="293" mass="32113">MNYFGELLTAMVTPFNTDGSLSEKKAGDLAEILVNNKSSDGLVVSGTTGESPTLSFEEKLSLFQVVKDRLDGAGKVIAGTGSYNTKETIELTKEAEDIGVDGIMLVTPYYNKPTQPDLYNHFKSVAKETSLPIMLYNVPKRTGVDLEEKTIIDLSQINNIVCIKEASGDFNKITNIVKKTPDDFLVYSGDDVSLLPVLSVGGVGVVSVASQIVGEEIKELINVYKKDPKKALEIFQKLFPIFEALGVKTNPIPIKEAVNKHVMTVGPLRPPLYGLKESQLQIITEEYLRVKNI</sequence>
<comment type="catalytic activity">
    <reaction evidence="11 12">
        <text>L-aspartate 4-semialdehyde + pyruvate = (2S,4S)-4-hydroxy-2,3,4,5-tetrahydrodipicolinate + H2O + H(+)</text>
        <dbReference type="Rhea" id="RHEA:34171"/>
        <dbReference type="ChEBI" id="CHEBI:15361"/>
        <dbReference type="ChEBI" id="CHEBI:15377"/>
        <dbReference type="ChEBI" id="CHEBI:15378"/>
        <dbReference type="ChEBI" id="CHEBI:67139"/>
        <dbReference type="ChEBI" id="CHEBI:537519"/>
        <dbReference type="EC" id="4.3.3.7"/>
    </reaction>
</comment>
<comment type="subunit">
    <text evidence="12">Homotetramer; dimer of dimers.</text>
</comment>
<evidence type="ECO:0000256" key="14">
    <source>
        <dbReference type="PIRSR" id="PIRSR001365-1"/>
    </source>
</evidence>
<dbReference type="Proteomes" id="UP000214588">
    <property type="component" value="Unassembled WGS sequence"/>
</dbReference>